<dbReference type="AlphaFoldDB" id="A0A511UVU8"/>
<sequence length="230" mass="26656">MVHFNRRASASDVAYQHIKEKIIKLEYAPNTHLVEELLSKEVEVSRTPLRQALYRLELERLVIKQPNGRMIVAPITIKEAENVFKVREVLEGLVAKDATYKLTERDFHALEDVLVLMEAAAKSKRKEDLVKYGAEFHKILQKASANDVAIHFLNQLESRIARYRRISSYANPSYEPEVVLQEHRKILTLLQAKQTENVEEAMRAHIRRSLRSTVETLELHAENELSEFES</sequence>
<dbReference type="RefSeq" id="WP_146934835.1">
    <property type="nucleotide sequence ID" value="NZ_BJXW01000004.1"/>
</dbReference>
<evidence type="ECO:0000256" key="1">
    <source>
        <dbReference type="ARBA" id="ARBA00023015"/>
    </source>
</evidence>
<dbReference type="Gene3D" id="1.20.120.530">
    <property type="entry name" value="GntR ligand-binding domain-like"/>
    <property type="match status" value="1"/>
</dbReference>
<dbReference type="OrthoDB" id="114741at2"/>
<keyword evidence="1" id="KW-0805">Transcription regulation</keyword>
<dbReference type="PANTHER" id="PTHR43537:SF24">
    <property type="entry name" value="GLUCONATE OPERON TRANSCRIPTIONAL REPRESSOR"/>
    <property type="match status" value="1"/>
</dbReference>
<evidence type="ECO:0000256" key="2">
    <source>
        <dbReference type="ARBA" id="ARBA00023125"/>
    </source>
</evidence>
<keyword evidence="2" id="KW-0238">DNA-binding</keyword>
<dbReference type="InterPro" id="IPR008920">
    <property type="entry name" value="TF_FadR/GntR_C"/>
</dbReference>
<evidence type="ECO:0000259" key="4">
    <source>
        <dbReference type="PROSITE" id="PS50949"/>
    </source>
</evidence>
<gene>
    <name evidence="5" type="ORF">CQU01_02690</name>
</gene>
<dbReference type="PANTHER" id="PTHR43537">
    <property type="entry name" value="TRANSCRIPTIONAL REGULATOR, GNTR FAMILY"/>
    <property type="match status" value="1"/>
</dbReference>
<name>A0A511UVU8_9BACI</name>
<feature type="domain" description="HTH gntR-type" evidence="4">
    <location>
        <begin position="8"/>
        <end position="75"/>
    </location>
</feature>
<reference evidence="5 6" key="1">
    <citation type="submission" date="2019-07" db="EMBL/GenBank/DDBJ databases">
        <title>Whole genome shotgun sequence of Cerasibacillus quisquiliarum NBRC 102429.</title>
        <authorList>
            <person name="Hosoyama A."/>
            <person name="Uohara A."/>
            <person name="Ohji S."/>
            <person name="Ichikawa N."/>
        </authorList>
    </citation>
    <scope>NUCLEOTIDE SEQUENCE [LARGE SCALE GENOMIC DNA]</scope>
    <source>
        <strain evidence="5 6">NBRC 102429</strain>
    </source>
</reference>
<dbReference type="Proteomes" id="UP000321491">
    <property type="component" value="Unassembled WGS sequence"/>
</dbReference>
<dbReference type="SMART" id="SM00345">
    <property type="entry name" value="HTH_GNTR"/>
    <property type="match status" value="1"/>
</dbReference>
<dbReference type="SMART" id="SM00895">
    <property type="entry name" value="FCD"/>
    <property type="match status" value="1"/>
</dbReference>
<dbReference type="GO" id="GO:0003677">
    <property type="term" value="F:DNA binding"/>
    <property type="evidence" value="ECO:0007669"/>
    <property type="project" value="UniProtKB-KW"/>
</dbReference>
<protein>
    <submittedName>
        <fullName evidence="5">GntR family transcriptional regulator</fullName>
    </submittedName>
</protein>
<dbReference type="EMBL" id="BJXW01000004">
    <property type="protein sequence ID" value="GEN30031.1"/>
    <property type="molecule type" value="Genomic_DNA"/>
</dbReference>
<dbReference type="Pfam" id="PF00392">
    <property type="entry name" value="GntR"/>
    <property type="match status" value="1"/>
</dbReference>
<evidence type="ECO:0000313" key="6">
    <source>
        <dbReference type="Proteomes" id="UP000321491"/>
    </source>
</evidence>
<keyword evidence="6" id="KW-1185">Reference proteome</keyword>
<dbReference type="SUPFAM" id="SSF46785">
    <property type="entry name" value="Winged helix' DNA-binding domain"/>
    <property type="match status" value="1"/>
</dbReference>
<evidence type="ECO:0000313" key="5">
    <source>
        <dbReference type="EMBL" id="GEN30031.1"/>
    </source>
</evidence>
<proteinExistence type="predicted"/>
<keyword evidence="3" id="KW-0804">Transcription</keyword>
<dbReference type="Gene3D" id="1.10.10.10">
    <property type="entry name" value="Winged helix-like DNA-binding domain superfamily/Winged helix DNA-binding domain"/>
    <property type="match status" value="1"/>
</dbReference>
<dbReference type="InterPro" id="IPR000524">
    <property type="entry name" value="Tscrpt_reg_HTH_GntR"/>
</dbReference>
<dbReference type="Pfam" id="PF07729">
    <property type="entry name" value="FCD"/>
    <property type="match status" value="1"/>
</dbReference>
<organism evidence="5 6">
    <name type="scientific">Cerasibacillus quisquiliarum</name>
    <dbReference type="NCBI Taxonomy" id="227865"/>
    <lineage>
        <taxon>Bacteria</taxon>
        <taxon>Bacillati</taxon>
        <taxon>Bacillota</taxon>
        <taxon>Bacilli</taxon>
        <taxon>Bacillales</taxon>
        <taxon>Bacillaceae</taxon>
        <taxon>Cerasibacillus</taxon>
    </lineage>
</organism>
<dbReference type="InterPro" id="IPR011711">
    <property type="entry name" value="GntR_C"/>
</dbReference>
<dbReference type="SUPFAM" id="SSF48008">
    <property type="entry name" value="GntR ligand-binding domain-like"/>
    <property type="match status" value="1"/>
</dbReference>
<dbReference type="GO" id="GO:0003700">
    <property type="term" value="F:DNA-binding transcription factor activity"/>
    <property type="evidence" value="ECO:0007669"/>
    <property type="project" value="InterPro"/>
</dbReference>
<dbReference type="InterPro" id="IPR036388">
    <property type="entry name" value="WH-like_DNA-bd_sf"/>
</dbReference>
<comment type="caution">
    <text evidence="5">The sequence shown here is derived from an EMBL/GenBank/DDBJ whole genome shotgun (WGS) entry which is preliminary data.</text>
</comment>
<accession>A0A511UVU8</accession>
<dbReference type="PROSITE" id="PS50949">
    <property type="entry name" value="HTH_GNTR"/>
    <property type="match status" value="1"/>
</dbReference>
<dbReference type="InterPro" id="IPR036390">
    <property type="entry name" value="WH_DNA-bd_sf"/>
</dbReference>
<evidence type="ECO:0000256" key="3">
    <source>
        <dbReference type="ARBA" id="ARBA00023163"/>
    </source>
</evidence>